<accession>A0A813KA63</accession>
<feature type="non-terminal residue" evidence="1">
    <location>
        <position position="1"/>
    </location>
</feature>
<comment type="caution">
    <text evidence="1">The sequence shown here is derived from an EMBL/GenBank/DDBJ whole genome shotgun (WGS) entry which is preliminary data.</text>
</comment>
<evidence type="ECO:0000313" key="2">
    <source>
        <dbReference type="Proteomes" id="UP000626109"/>
    </source>
</evidence>
<gene>
    <name evidence="1" type="ORF">PGLA2088_LOCUS31921</name>
</gene>
<organism evidence="1 2">
    <name type="scientific">Polarella glacialis</name>
    <name type="common">Dinoflagellate</name>
    <dbReference type="NCBI Taxonomy" id="89957"/>
    <lineage>
        <taxon>Eukaryota</taxon>
        <taxon>Sar</taxon>
        <taxon>Alveolata</taxon>
        <taxon>Dinophyceae</taxon>
        <taxon>Suessiales</taxon>
        <taxon>Suessiaceae</taxon>
        <taxon>Polarella</taxon>
    </lineage>
</organism>
<dbReference type="EMBL" id="CAJNNW010029698">
    <property type="protein sequence ID" value="CAE8701180.1"/>
    <property type="molecule type" value="Genomic_DNA"/>
</dbReference>
<name>A0A813KA63_POLGL</name>
<dbReference type="Proteomes" id="UP000626109">
    <property type="component" value="Unassembled WGS sequence"/>
</dbReference>
<sequence length="228" mass="25302">MDRGATGRVKLADFHHAALNGEWRFGESADYLRQLGALDESSALLGPRVIIPNYLQSASNCIVTQEHYRVCCKNECEDYLSEIEAAVGAPTATPELVLAVVGNITTSLDDECAKIPASLMTQLFDIANSHDGSISLHGRLFAQWLHYVFPQDCPFPHKSGTTVAMSPTEFGQEFMATKEEMNMSASQTTAAQARTSPAEEEIVVPEDDWMTQWNHEEELLTEHVWHSM</sequence>
<evidence type="ECO:0000313" key="1">
    <source>
        <dbReference type="EMBL" id="CAE8701180.1"/>
    </source>
</evidence>
<proteinExistence type="predicted"/>
<protein>
    <submittedName>
        <fullName evidence="1">Uncharacterized protein</fullName>
    </submittedName>
</protein>
<reference evidence="1" key="1">
    <citation type="submission" date="2021-02" db="EMBL/GenBank/DDBJ databases">
        <authorList>
            <person name="Dougan E. K."/>
            <person name="Rhodes N."/>
            <person name="Thang M."/>
            <person name="Chan C."/>
        </authorList>
    </citation>
    <scope>NUCLEOTIDE SEQUENCE</scope>
</reference>
<dbReference type="AlphaFoldDB" id="A0A813KA63"/>